<dbReference type="RefSeq" id="WP_209590238.1">
    <property type="nucleotide sequence ID" value="NZ_BMOO01000003.1"/>
</dbReference>
<dbReference type="NCBIfam" id="TIGR04088">
    <property type="entry name" value="cognate_SipW"/>
    <property type="match status" value="1"/>
</dbReference>
<organism evidence="2 4">
    <name type="scientific">Halarchaeum rubridurum</name>
    <dbReference type="NCBI Taxonomy" id="489911"/>
    <lineage>
        <taxon>Archaea</taxon>
        <taxon>Methanobacteriati</taxon>
        <taxon>Methanobacteriota</taxon>
        <taxon>Stenosarchaea group</taxon>
        <taxon>Halobacteria</taxon>
        <taxon>Halobacteriales</taxon>
        <taxon>Halobacteriaceae</taxon>
    </lineage>
</organism>
<dbReference type="Proteomes" id="UP000614609">
    <property type="component" value="Unassembled WGS sequence"/>
</dbReference>
<evidence type="ECO:0000313" key="4">
    <source>
        <dbReference type="Proteomes" id="UP000614609"/>
    </source>
</evidence>
<feature type="region of interest" description="Disordered" evidence="1">
    <location>
        <begin position="97"/>
        <end position="118"/>
    </location>
</feature>
<proteinExistence type="predicted"/>
<evidence type="ECO:0000256" key="1">
    <source>
        <dbReference type="SAM" id="MobiDB-lite"/>
    </source>
</evidence>
<feature type="region of interest" description="Disordered" evidence="1">
    <location>
        <begin position="281"/>
        <end position="300"/>
    </location>
</feature>
<dbReference type="PROSITE" id="PS51318">
    <property type="entry name" value="TAT"/>
    <property type="match status" value="1"/>
</dbReference>
<comment type="caution">
    <text evidence="2">The sequence shown here is derived from an EMBL/GenBank/DDBJ whole genome shotgun (WGS) entry which is preliminary data.</text>
</comment>
<dbReference type="InterPro" id="IPR006311">
    <property type="entry name" value="TAT_signal"/>
</dbReference>
<sequence>MSDEKINLSRRKVLGGLVTLGAAGAASGAGTFALFSDQESSTNNTVQSGTLDLTDPTTTMDASVTALAPGKSTSGSVTLTNGGSLTADHLEIGVASISNSDGDTSKPDGSGSSDKSASDVVDHLYVDELSYGTGGVANMVPTVQLPGAYTYDFGSGADIAFETVTASEAPESDSAPSGDILHISSEANTGKYAHSMVDVSEQALTLDDLNNGTFSYDYYATTENTVKAPDEVKIVVEDTDGSVRFLYQHRGDPEDTTSTGWTTRDVSSDLAEGDLASNANNWGEVDMATGSTSSLGDSPRPEYGDATVLLVGVGAANTNGSVDVRPDLYYGDLQVGSETHALPSTPATLTDLSNTVVDSLAAPGDGTDFAFTLRLDPEVGNAYQGEGIDLSFAFGLAQQAGQDVL</sequence>
<dbReference type="EMBL" id="JAGGKO010000001">
    <property type="protein sequence ID" value="MBP1953191.1"/>
    <property type="molecule type" value="Genomic_DNA"/>
</dbReference>
<dbReference type="EMBL" id="BMOO01000003">
    <property type="protein sequence ID" value="GGM67141.1"/>
    <property type="molecule type" value="Genomic_DNA"/>
</dbReference>
<dbReference type="InterPro" id="IPR023833">
    <property type="entry name" value="Signal_pept_SipW-depend-type"/>
</dbReference>
<reference evidence="3" key="3">
    <citation type="submission" date="2021-03" db="EMBL/GenBank/DDBJ databases">
        <title>Genomic Encyclopedia of Type Strains, Phase IV (KMG-IV): sequencing the most valuable type-strain genomes for metagenomic binning, comparative biology and taxonomic classification.</title>
        <authorList>
            <person name="Goeker M."/>
        </authorList>
    </citation>
    <scope>NUCLEOTIDE SEQUENCE</scope>
    <source>
        <strain evidence="3">DSM 22443</strain>
    </source>
</reference>
<keyword evidence="4" id="KW-1185">Reference proteome</keyword>
<evidence type="ECO:0000313" key="2">
    <source>
        <dbReference type="EMBL" id="GGM67141.1"/>
    </source>
</evidence>
<dbReference type="Pfam" id="PF12389">
    <property type="entry name" value="Peptidase_M73"/>
    <property type="match status" value="1"/>
</dbReference>
<feature type="compositionally biased region" description="Polar residues" evidence="1">
    <location>
        <begin position="38"/>
        <end position="49"/>
    </location>
</feature>
<feature type="region of interest" description="Disordered" evidence="1">
    <location>
        <begin position="38"/>
        <end position="57"/>
    </location>
</feature>
<accession>A0A830FYI1</accession>
<gene>
    <name evidence="2" type="ORF">GCM10009017_16640</name>
    <name evidence="3" type="ORF">J2752_000072</name>
</gene>
<evidence type="ECO:0000313" key="3">
    <source>
        <dbReference type="EMBL" id="MBP1953191.1"/>
    </source>
</evidence>
<name>A0A830FYI1_9EURY</name>
<dbReference type="Proteomes" id="UP000765891">
    <property type="component" value="Unassembled WGS sequence"/>
</dbReference>
<dbReference type="InterPro" id="IPR022121">
    <property type="entry name" value="Peptidase_M73_camelysin"/>
</dbReference>
<reference evidence="2" key="1">
    <citation type="journal article" date="2014" name="Int. J. Syst. Evol. Microbiol.">
        <title>Complete genome sequence of Corynebacterium casei LMG S-19264T (=DSM 44701T), isolated from a smear-ripened cheese.</title>
        <authorList>
            <consortium name="US DOE Joint Genome Institute (JGI-PGF)"/>
            <person name="Walter F."/>
            <person name="Albersmeier A."/>
            <person name="Kalinowski J."/>
            <person name="Ruckert C."/>
        </authorList>
    </citation>
    <scope>NUCLEOTIDE SEQUENCE</scope>
    <source>
        <strain evidence="2">JCM 16108</strain>
    </source>
</reference>
<protein>
    <submittedName>
        <fullName evidence="3">Putative ribosomally synthesized peptide with SipW-like signal peptide</fullName>
    </submittedName>
</protein>
<reference evidence="2" key="2">
    <citation type="submission" date="2020-09" db="EMBL/GenBank/DDBJ databases">
        <authorList>
            <person name="Sun Q."/>
            <person name="Ohkuma M."/>
        </authorList>
    </citation>
    <scope>NUCLEOTIDE SEQUENCE</scope>
    <source>
        <strain evidence="2">JCM 16108</strain>
    </source>
</reference>
<dbReference type="AlphaFoldDB" id="A0A830FYI1"/>